<dbReference type="Proteomes" id="UP000091929">
    <property type="component" value="Unassembled WGS sequence"/>
</dbReference>
<dbReference type="EMBL" id="LNGE01000016">
    <property type="protein sequence ID" value="KYC45527.1"/>
    <property type="molecule type" value="Genomic_DNA"/>
</dbReference>
<accession>A0A150IRD7</accession>
<evidence type="ECO:0000313" key="6">
    <source>
        <dbReference type="Proteomes" id="UP000092403"/>
    </source>
</evidence>
<comment type="caution">
    <text evidence="3">The sequence shown here is derived from an EMBL/GenBank/DDBJ whole genome shotgun (WGS) entry which is preliminary data.</text>
</comment>
<accession>A0A150IZ10</accession>
<accession>A0A150IKQ3</accession>
<evidence type="ECO:0000313" key="1">
    <source>
        <dbReference type="EMBL" id="KYC45527.1"/>
    </source>
</evidence>
<dbReference type="Pfam" id="PF13596">
    <property type="entry name" value="PAS_10"/>
    <property type="match status" value="1"/>
</dbReference>
<reference evidence="4 5" key="1">
    <citation type="journal article" date="2016" name="ISME J.">
        <title>Chasing the elusive Euryarchaeota class WSA2: genomes reveal a uniquely fastidious methyl-reducing methanogen.</title>
        <authorList>
            <person name="Nobu M.K."/>
            <person name="Narihiro T."/>
            <person name="Kuroda K."/>
            <person name="Mei R."/>
            <person name="Liu W.T."/>
        </authorList>
    </citation>
    <scope>NUCLEOTIDE SEQUENCE [LARGE SCALE GENOMIC DNA]</scope>
    <source>
        <strain evidence="1">B03fssc0709_Meth_Bin005</strain>
        <strain evidence="2">B15fssc0709_Meth_Bin003</strain>
        <strain evidence="3">BMIXfssc0709_Meth_Bin006</strain>
    </source>
</reference>
<sequence length="104" mass="12114">MAWNKHETRIFKRPQAALGKDVRQCHPERSLDKVEQIIGEMKEGIRDKARFWIDLPIGKNGEKEKVMIEYYALRDKEGNFLGCLESSQNIASIQKLEGQKRLLD</sequence>
<evidence type="ECO:0008006" key="7">
    <source>
        <dbReference type="Google" id="ProtNLM"/>
    </source>
</evidence>
<evidence type="ECO:0000313" key="4">
    <source>
        <dbReference type="Proteomes" id="UP000091929"/>
    </source>
</evidence>
<dbReference type="Proteomes" id="UP000092401">
    <property type="component" value="Unassembled WGS sequence"/>
</dbReference>
<evidence type="ECO:0000313" key="3">
    <source>
        <dbReference type="EMBL" id="KYC50216.1"/>
    </source>
</evidence>
<dbReference type="AlphaFoldDB" id="A0A150IZ10"/>
<dbReference type="Gene3D" id="3.30.450.20">
    <property type="entry name" value="PAS domain"/>
    <property type="match status" value="1"/>
</dbReference>
<proteinExistence type="predicted"/>
<name>A0A150IZ10_9EURY</name>
<evidence type="ECO:0000313" key="2">
    <source>
        <dbReference type="EMBL" id="KYC47599.1"/>
    </source>
</evidence>
<dbReference type="EMBL" id="LNGF01000020">
    <property type="protein sequence ID" value="KYC47599.1"/>
    <property type="molecule type" value="Genomic_DNA"/>
</dbReference>
<dbReference type="EMBL" id="LNJC01000017">
    <property type="protein sequence ID" value="KYC50216.1"/>
    <property type="molecule type" value="Genomic_DNA"/>
</dbReference>
<gene>
    <name evidence="1" type="ORF">APG10_00752</name>
    <name evidence="2" type="ORF">APG11_01005</name>
    <name evidence="3" type="ORF">APG12_00938</name>
</gene>
<organism evidence="3 6">
    <name type="scientific">Candidatus Methanofastidiosum methylothiophilum</name>
    <dbReference type="NCBI Taxonomy" id="1705564"/>
    <lineage>
        <taxon>Archaea</taxon>
        <taxon>Methanobacteriati</taxon>
        <taxon>Methanobacteriota</taxon>
        <taxon>Stenosarchaea group</taxon>
        <taxon>Candidatus Methanofastidiosia</taxon>
        <taxon>Candidatus Methanofastidiosales</taxon>
        <taxon>Candidatus Methanofastidiosaceae</taxon>
        <taxon>Candidatus Methanofastidiosum</taxon>
    </lineage>
</organism>
<evidence type="ECO:0000313" key="5">
    <source>
        <dbReference type="Proteomes" id="UP000092401"/>
    </source>
</evidence>
<protein>
    <recommendedName>
        <fullName evidence="7">PAS fold protein</fullName>
    </recommendedName>
</protein>
<dbReference type="Proteomes" id="UP000092403">
    <property type="component" value="Unassembled WGS sequence"/>
</dbReference>